<proteinExistence type="predicted"/>
<dbReference type="Proteomes" id="UP000216885">
    <property type="component" value="Unassembled WGS sequence"/>
</dbReference>
<dbReference type="AlphaFoldDB" id="A0A261UTK0"/>
<dbReference type="EMBL" id="NEVQ01000003">
    <property type="protein sequence ID" value="OZI64590.1"/>
    <property type="molecule type" value="Genomic_DNA"/>
</dbReference>
<name>A0A261UTK0_9BORD</name>
<evidence type="ECO:0000313" key="3">
    <source>
        <dbReference type="Proteomes" id="UP000216885"/>
    </source>
</evidence>
<dbReference type="Pfam" id="PF13986">
    <property type="entry name" value="DUF4224"/>
    <property type="match status" value="1"/>
</dbReference>
<feature type="domain" description="DUF4224" evidence="1">
    <location>
        <begin position="7"/>
        <end position="48"/>
    </location>
</feature>
<evidence type="ECO:0000313" key="2">
    <source>
        <dbReference type="EMBL" id="OZI64590.1"/>
    </source>
</evidence>
<evidence type="ECO:0000259" key="1">
    <source>
        <dbReference type="Pfam" id="PF13986"/>
    </source>
</evidence>
<organism evidence="2 3">
    <name type="scientific">Bordetella genomosp. 4</name>
    <dbReference type="NCBI Taxonomy" id="463044"/>
    <lineage>
        <taxon>Bacteria</taxon>
        <taxon>Pseudomonadati</taxon>
        <taxon>Pseudomonadota</taxon>
        <taxon>Betaproteobacteria</taxon>
        <taxon>Burkholderiales</taxon>
        <taxon>Alcaligenaceae</taxon>
        <taxon>Bordetella</taxon>
    </lineage>
</organism>
<dbReference type="RefSeq" id="WP_094837121.1">
    <property type="nucleotide sequence ID" value="NZ_NEVQ01000003.1"/>
</dbReference>
<dbReference type="InterPro" id="IPR025319">
    <property type="entry name" value="DUF4224"/>
</dbReference>
<gene>
    <name evidence="2" type="ORF">CAL20_02735</name>
</gene>
<comment type="caution">
    <text evidence="2">The sequence shown here is derived from an EMBL/GenBank/DDBJ whole genome shotgun (WGS) entry which is preliminary data.</text>
</comment>
<accession>A0A261UTK0</accession>
<sequence>MITPPYLTDEEIANICTPLTQPAAQMRHLKRLGLNARAKPNGRPLVARADFDRVMTSEQPAPRLVEVPISTPAADVIALRHHWQNRRNGHGAAARGR</sequence>
<keyword evidence="3" id="KW-1185">Reference proteome</keyword>
<protein>
    <recommendedName>
        <fullName evidence="1">DUF4224 domain-containing protein</fullName>
    </recommendedName>
</protein>
<reference evidence="2 3" key="1">
    <citation type="submission" date="2017-05" db="EMBL/GenBank/DDBJ databases">
        <title>Complete and WGS of Bordetella genogroups.</title>
        <authorList>
            <person name="Spilker T."/>
            <person name="LiPuma J."/>
        </authorList>
    </citation>
    <scope>NUCLEOTIDE SEQUENCE [LARGE SCALE GENOMIC DNA]</scope>
    <source>
        <strain evidence="2 3">AU9919</strain>
    </source>
</reference>